<protein>
    <submittedName>
        <fullName evidence="4">Acyl-CoA N-acyltransferase</fullName>
    </submittedName>
</protein>
<keyword evidence="2" id="KW-0012">Acyltransferase</keyword>
<evidence type="ECO:0000256" key="1">
    <source>
        <dbReference type="ARBA" id="ARBA00022679"/>
    </source>
</evidence>
<dbReference type="InterPro" id="IPR000182">
    <property type="entry name" value="GNAT_dom"/>
</dbReference>
<dbReference type="EMBL" id="CAOF01000060">
    <property type="protein sequence ID" value="CCO45521.1"/>
    <property type="molecule type" value="Genomic_DNA"/>
</dbReference>
<evidence type="ECO:0000313" key="5">
    <source>
        <dbReference type="Proteomes" id="UP000018211"/>
    </source>
</evidence>
<dbReference type="PROSITE" id="PS51186">
    <property type="entry name" value="GNAT"/>
    <property type="match status" value="1"/>
</dbReference>
<feature type="domain" description="N-acetyltransferase" evidence="3">
    <location>
        <begin position="2"/>
        <end position="161"/>
    </location>
</feature>
<gene>
    <name evidence="4" type="ORF">VIBNISOn1_1520030</name>
</gene>
<accession>A0AAV2VLC2</accession>
<dbReference type="Pfam" id="PF00583">
    <property type="entry name" value="Acetyltransf_1"/>
    <property type="match status" value="1"/>
</dbReference>
<evidence type="ECO:0000313" key="4">
    <source>
        <dbReference type="EMBL" id="CCO45521.1"/>
    </source>
</evidence>
<name>A0AAV2VLC2_9VIBR</name>
<dbReference type="InterPro" id="IPR051635">
    <property type="entry name" value="SNAT-like"/>
</dbReference>
<dbReference type="GO" id="GO:0008080">
    <property type="term" value="F:N-acetyltransferase activity"/>
    <property type="evidence" value="ECO:0007669"/>
    <property type="project" value="UniProtKB-ARBA"/>
</dbReference>
<dbReference type="InterPro" id="IPR016181">
    <property type="entry name" value="Acyl_CoA_acyltransferase"/>
</dbReference>
<dbReference type="SUPFAM" id="SSF55729">
    <property type="entry name" value="Acyl-CoA N-acyltransferases (Nat)"/>
    <property type="match status" value="1"/>
</dbReference>
<dbReference type="Proteomes" id="UP000018211">
    <property type="component" value="Unassembled WGS sequence"/>
</dbReference>
<dbReference type="PANTHER" id="PTHR10908">
    <property type="entry name" value="SEROTONIN N-ACETYLTRANSFERASE"/>
    <property type="match status" value="1"/>
</dbReference>
<reference evidence="4 5" key="1">
    <citation type="journal article" date="2013" name="ISME J.">
        <title>Comparative genomics of pathogenic lineages of Vibrio nigripulchritudo identifies virulence-associated traits.</title>
        <authorList>
            <person name="Goudenege D."/>
            <person name="Labreuche Y."/>
            <person name="Krin E."/>
            <person name="Ansquer D."/>
            <person name="Mangenot S."/>
            <person name="Calteau A."/>
            <person name="Medigue C."/>
            <person name="Mazel D."/>
            <person name="Polz M.F."/>
            <person name="Le Roux F."/>
        </authorList>
    </citation>
    <scope>NUCLEOTIDE SEQUENCE [LARGE SCALE GENOMIC DNA]</scope>
    <source>
        <strain evidence="4 5">SOn1</strain>
    </source>
</reference>
<dbReference type="PANTHER" id="PTHR10908:SF0">
    <property type="entry name" value="SEROTONIN N-ACETYLTRANSFERASE"/>
    <property type="match status" value="1"/>
</dbReference>
<dbReference type="AlphaFoldDB" id="A0AAV2VLC2"/>
<sequence>MPTIRPALHSDIKRISDIESLCFPESEAASLESFTKRFNVFPECFFVLEVDNQVVGHINGCRYHLPELPDELFEDANLHNPEGAFQTVFGLAVDPQHQRKGYASELTKHLIQICRQRELEGMVLTCKEHLIPFYQHHGFVLQGKSESCHGGASWFDMTLNF</sequence>
<keyword evidence="1" id="KW-0808">Transferase</keyword>
<dbReference type="Gene3D" id="3.40.630.30">
    <property type="match status" value="1"/>
</dbReference>
<evidence type="ECO:0000259" key="3">
    <source>
        <dbReference type="PROSITE" id="PS51186"/>
    </source>
</evidence>
<dbReference type="RefSeq" id="WP_022610962.1">
    <property type="nucleotide sequence ID" value="NZ_LK391965.1"/>
</dbReference>
<comment type="caution">
    <text evidence="4">The sequence shown here is derived from an EMBL/GenBank/DDBJ whole genome shotgun (WGS) entry which is preliminary data.</text>
</comment>
<proteinExistence type="predicted"/>
<organism evidence="4 5">
    <name type="scientific">Vibrio nigripulchritudo SOn1</name>
    <dbReference type="NCBI Taxonomy" id="1238450"/>
    <lineage>
        <taxon>Bacteria</taxon>
        <taxon>Pseudomonadati</taxon>
        <taxon>Pseudomonadota</taxon>
        <taxon>Gammaproteobacteria</taxon>
        <taxon>Vibrionales</taxon>
        <taxon>Vibrionaceae</taxon>
        <taxon>Vibrio</taxon>
    </lineage>
</organism>
<evidence type="ECO:0000256" key="2">
    <source>
        <dbReference type="ARBA" id="ARBA00023315"/>
    </source>
</evidence>
<dbReference type="CDD" id="cd04301">
    <property type="entry name" value="NAT_SF"/>
    <property type="match status" value="1"/>
</dbReference>